<proteinExistence type="predicted"/>
<dbReference type="AlphaFoldDB" id="E4XN59"/>
<dbReference type="EMBL" id="FN653081">
    <property type="protein sequence ID" value="CBY25114.1"/>
    <property type="molecule type" value="Genomic_DNA"/>
</dbReference>
<name>E4XN59_OIKDI</name>
<keyword evidence="3" id="KW-1185">Reference proteome</keyword>
<evidence type="ECO:0000313" key="3">
    <source>
        <dbReference type="Proteomes" id="UP000001307"/>
    </source>
</evidence>
<reference evidence="2" key="1">
    <citation type="journal article" date="2010" name="Science">
        <title>Plasticity of animal genome architecture unmasked by rapid evolution of a pelagic tunicate.</title>
        <authorList>
            <person name="Denoeud F."/>
            <person name="Henriet S."/>
            <person name="Mungpakdee S."/>
            <person name="Aury J.M."/>
            <person name="Da Silva C."/>
            <person name="Brinkmann H."/>
            <person name="Mikhaleva J."/>
            <person name="Olsen L.C."/>
            <person name="Jubin C."/>
            <person name="Canestro C."/>
            <person name="Bouquet J.M."/>
            <person name="Danks G."/>
            <person name="Poulain J."/>
            <person name="Campsteijn C."/>
            <person name="Adamski M."/>
            <person name="Cross I."/>
            <person name="Yadetie F."/>
            <person name="Muffato M."/>
            <person name="Louis A."/>
            <person name="Butcher S."/>
            <person name="Tsagkogeorga G."/>
            <person name="Konrad A."/>
            <person name="Singh S."/>
            <person name="Jensen M.F."/>
            <person name="Cong E.H."/>
            <person name="Eikeseth-Otteraa H."/>
            <person name="Noel B."/>
            <person name="Anthouard V."/>
            <person name="Porcel B.M."/>
            <person name="Kachouri-Lafond R."/>
            <person name="Nishino A."/>
            <person name="Ugolini M."/>
            <person name="Chourrout P."/>
            <person name="Nishida H."/>
            <person name="Aasland R."/>
            <person name="Huzurbazar S."/>
            <person name="Westhof E."/>
            <person name="Delsuc F."/>
            <person name="Lehrach H."/>
            <person name="Reinhardt R."/>
            <person name="Weissenbach J."/>
            <person name="Roy S.W."/>
            <person name="Artiguenave F."/>
            <person name="Postlethwait J.H."/>
            <person name="Manak J.R."/>
            <person name="Thompson E.M."/>
            <person name="Jaillon O."/>
            <person name="Du Pasquier L."/>
            <person name="Boudinot P."/>
            <person name="Liberles D.A."/>
            <person name="Volff J.N."/>
            <person name="Philippe H."/>
            <person name="Lenhard B."/>
            <person name="Roest Crollius H."/>
            <person name="Wincker P."/>
            <person name="Chourrout D."/>
        </authorList>
    </citation>
    <scope>NUCLEOTIDE SEQUENCE [LARGE SCALE GENOMIC DNA]</scope>
</reference>
<dbReference type="InParanoid" id="E4XN59"/>
<protein>
    <submittedName>
        <fullName evidence="2">Uncharacterized protein</fullName>
    </submittedName>
</protein>
<accession>E4XN59</accession>
<feature type="coiled-coil region" evidence="1">
    <location>
        <begin position="19"/>
        <end position="94"/>
    </location>
</feature>
<evidence type="ECO:0000313" key="2">
    <source>
        <dbReference type="EMBL" id="CBY25114.1"/>
    </source>
</evidence>
<organism evidence="2">
    <name type="scientific">Oikopleura dioica</name>
    <name type="common">Tunicate</name>
    <dbReference type="NCBI Taxonomy" id="34765"/>
    <lineage>
        <taxon>Eukaryota</taxon>
        <taxon>Metazoa</taxon>
        <taxon>Chordata</taxon>
        <taxon>Tunicata</taxon>
        <taxon>Appendicularia</taxon>
        <taxon>Copelata</taxon>
        <taxon>Oikopleuridae</taxon>
        <taxon>Oikopleura</taxon>
    </lineage>
</organism>
<sequence>MEAELRDIKETNLIMRSTLAKIRTECNILESEIHTLKNQLSNLSTERYHIPQMQADDPNNGDQGRSVQLLKTTFDFLQNNIKRLDEEVQSMKDQQASVDFSKDRDAQRLTEALDIIIDGMQIDDVDSELESLIFS</sequence>
<keyword evidence="1" id="KW-0175">Coiled coil</keyword>
<gene>
    <name evidence="2" type="ORF">GSOID_T00015613001</name>
</gene>
<dbReference type="Proteomes" id="UP000001307">
    <property type="component" value="Unassembled WGS sequence"/>
</dbReference>
<evidence type="ECO:0000256" key="1">
    <source>
        <dbReference type="SAM" id="Coils"/>
    </source>
</evidence>
<dbReference type="OrthoDB" id="10284116at2759"/>